<dbReference type="EMBL" id="CAXAMN010006324">
    <property type="protein sequence ID" value="CAK9017235.1"/>
    <property type="molecule type" value="Genomic_DNA"/>
</dbReference>
<dbReference type="Proteomes" id="UP001642484">
    <property type="component" value="Unassembled WGS sequence"/>
</dbReference>
<name>A0ABP0JS10_9DINO</name>
<proteinExistence type="predicted"/>
<gene>
    <name evidence="2" type="ORF">CCMP2556_LOCUS12797</name>
</gene>
<feature type="region of interest" description="Disordered" evidence="1">
    <location>
        <begin position="744"/>
        <end position="821"/>
    </location>
</feature>
<reference evidence="2 3" key="1">
    <citation type="submission" date="2024-02" db="EMBL/GenBank/DDBJ databases">
        <authorList>
            <person name="Chen Y."/>
            <person name="Shah S."/>
            <person name="Dougan E. K."/>
            <person name="Thang M."/>
            <person name="Chan C."/>
        </authorList>
    </citation>
    <scope>NUCLEOTIDE SEQUENCE [LARGE SCALE GENOMIC DNA]</scope>
</reference>
<comment type="caution">
    <text evidence="2">The sequence shown here is derived from an EMBL/GenBank/DDBJ whole genome shotgun (WGS) entry which is preliminary data.</text>
</comment>
<accession>A0ABP0JS10</accession>
<sequence>MAMSSCGTYEGTGNLFWVNLKWSATPKVPVNEKGVDNFRQQHFSSPKRWIKQPMIIAVEESMTLHFGNLTRVTPEEADHALLLAVSGAIDAGEDEQVLRQWRAVLLTVPMIFEILPTNDQKFFRVNLRNEIITDFDSLARNTAQRIYELMSFKHAKETTMKRKLEVPELYTMWSEQVTESKAKIAELEKVTESFCRDAVTIYERLLNVPELRARCLALDSAYGKASPLNSSTNMKELVKIGKTPVLIEWMICTMHDLLETDQCTWRDFGTRALATNKGKKGLYELWVLKYELKQHLLGKFLDLLKLPGKESEYLRDALLSHDQFREKTRDRSWQGTLSETGRLLFNLVQALVYQQQHDGSLRTSLKGTSDVAEVVATNPILTASLDEIKVSLSELLGEKWADVSAEDSTSLEDWREYVAQMTEQFVTFTIDDNSLRTSEFGDKLTSTVLPKVDGPVLAIYDVKTSGESSSNPNVRQPPLRANHLKRSLQAFAQCRQKPGEEGELREGDFFFIFDGGKSGNEMAINNAFLKMDGSHMEKQKTTYTLLTDEESLKDRRERTRGFVQQDERIYVMSRLPLNMPKVTRKFFPGSNYGSCLGPVKAPAYLDPCCWRLTLEEKGQLYGRDGKILVGGPCEEPSPKPPSEDSREPVSWHFMNPKIFGELLHSFKPKAVVKFTDIDHNCAIECLKARVPLVSCCFTAAHASLLKKKVICELWKALCDESIPELYDVGLAQLVTKKAADANVAAGGKKRSGPEASGQESAGKGPGNKDSKGGAAGEPANPKKPRTGGRPSGVNAEAAEKARALLLNKLMGKTDGSAPTTG</sequence>
<organism evidence="2 3">
    <name type="scientific">Durusdinium trenchii</name>
    <dbReference type="NCBI Taxonomy" id="1381693"/>
    <lineage>
        <taxon>Eukaryota</taxon>
        <taxon>Sar</taxon>
        <taxon>Alveolata</taxon>
        <taxon>Dinophyceae</taxon>
        <taxon>Suessiales</taxon>
        <taxon>Symbiodiniaceae</taxon>
        <taxon>Durusdinium</taxon>
    </lineage>
</organism>
<evidence type="ECO:0000313" key="2">
    <source>
        <dbReference type="EMBL" id="CAK9017235.1"/>
    </source>
</evidence>
<protein>
    <submittedName>
        <fullName evidence="2">Uncharacterized protein</fullName>
    </submittedName>
</protein>
<keyword evidence="3" id="KW-1185">Reference proteome</keyword>
<evidence type="ECO:0000256" key="1">
    <source>
        <dbReference type="SAM" id="MobiDB-lite"/>
    </source>
</evidence>
<evidence type="ECO:0000313" key="3">
    <source>
        <dbReference type="Proteomes" id="UP001642484"/>
    </source>
</evidence>